<protein>
    <submittedName>
        <fullName evidence="1">Preprotein translocase subunit TatC</fullName>
    </submittedName>
</protein>
<comment type="caution">
    <text evidence="1">The sequence shown here is derived from an EMBL/GenBank/DDBJ whole genome shotgun (WGS) entry which is preliminary data.</text>
</comment>
<gene>
    <name evidence="1" type="ORF">CSC94_07485</name>
</gene>
<reference evidence="1 2" key="1">
    <citation type="submission" date="2017-10" db="EMBL/GenBank/DDBJ databases">
        <title>Sedimentibacterium mangrovi gen. nov., sp. nov., a novel member of family Phyllobacteriacea isolated from mangrove sediment.</title>
        <authorList>
            <person name="Liao H."/>
            <person name="Tian Y."/>
        </authorList>
    </citation>
    <scope>NUCLEOTIDE SEQUENCE [LARGE SCALE GENOMIC DNA]</scope>
    <source>
        <strain evidence="1 2">X9-2-2</strain>
    </source>
</reference>
<accession>A0A2G1QQ04</accession>
<dbReference type="GO" id="GO:0019825">
    <property type="term" value="F:oxygen binding"/>
    <property type="evidence" value="ECO:0007669"/>
    <property type="project" value="InterPro"/>
</dbReference>
<dbReference type="OrthoDB" id="25954at2"/>
<evidence type="ECO:0000313" key="1">
    <source>
        <dbReference type="EMBL" id="PHP67540.1"/>
    </source>
</evidence>
<dbReference type="CDD" id="cd08916">
    <property type="entry name" value="TrHb3_P"/>
    <property type="match status" value="1"/>
</dbReference>
<dbReference type="Proteomes" id="UP000221168">
    <property type="component" value="Unassembled WGS sequence"/>
</dbReference>
<dbReference type="GO" id="GO:0020037">
    <property type="term" value="F:heme binding"/>
    <property type="evidence" value="ECO:0007669"/>
    <property type="project" value="InterPro"/>
</dbReference>
<keyword evidence="2" id="KW-1185">Reference proteome</keyword>
<name>A0A2G1QQ04_9HYPH</name>
<dbReference type="InterPro" id="IPR009050">
    <property type="entry name" value="Globin-like_sf"/>
</dbReference>
<evidence type="ECO:0000313" key="2">
    <source>
        <dbReference type="Proteomes" id="UP000221168"/>
    </source>
</evidence>
<dbReference type="SUPFAM" id="SSF46458">
    <property type="entry name" value="Globin-like"/>
    <property type="match status" value="1"/>
</dbReference>
<dbReference type="EMBL" id="PDVP01000003">
    <property type="protein sequence ID" value="PHP67540.1"/>
    <property type="molecule type" value="Genomic_DNA"/>
</dbReference>
<sequence length="146" mass="16844">MSLESFSGRPPRIPEARFASITPEQISALVDQFYGVIREDRRLAPIFEARVEGRWPDHLDRMKAFWRSVLLKTSEYVGQPVAAHMTIDDLREDDFRIWLALFEQTAAEVFHPEAAPHVVSAARRIARSLWLSRFGGPFKRPPAWLD</sequence>
<dbReference type="AlphaFoldDB" id="A0A2G1QQ04"/>
<organism evidence="1 2">
    <name type="scientific">Zhengella mangrovi</name>
    <dbReference type="NCBI Taxonomy" id="1982044"/>
    <lineage>
        <taxon>Bacteria</taxon>
        <taxon>Pseudomonadati</taxon>
        <taxon>Pseudomonadota</taxon>
        <taxon>Alphaproteobacteria</taxon>
        <taxon>Hyphomicrobiales</taxon>
        <taxon>Notoacmeibacteraceae</taxon>
        <taxon>Zhengella</taxon>
    </lineage>
</organism>
<dbReference type="Gene3D" id="1.10.490.10">
    <property type="entry name" value="Globins"/>
    <property type="match status" value="1"/>
</dbReference>
<dbReference type="InterPro" id="IPR012292">
    <property type="entry name" value="Globin/Proto"/>
</dbReference>
<dbReference type="RefSeq" id="WP_099305518.1">
    <property type="nucleotide sequence ID" value="NZ_PDVP01000003.1"/>
</dbReference>
<proteinExistence type="predicted"/>